<dbReference type="PRINTS" id="PR00320">
    <property type="entry name" value="GPROTEINBRPT"/>
</dbReference>
<feature type="domain" description="Orc1-like AAA ATPase" evidence="6">
    <location>
        <begin position="300"/>
        <end position="434"/>
    </location>
</feature>
<evidence type="ECO:0000256" key="4">
    <source>
        <dbReference type="SAM" id="MobiDB-lite"/>
    </source>
</evidence>
<protein>
    <submittedName>
        <fullName evidence="7">WD40 repeat domain-containing protein</fullName>
    </submittedName>
</protein>
<evidence type="ECO:0000256" key="3">
    <source>
        <dbReference type="PROSITE-ProRule" id="PRU00221"/>
    </source>
</evidence>
<evidence type="ECO:0000313" key="7">
    <source>
        <dbReference type="EMBL" id="QWB25721.1"/>
    </source>
</evidence>
<dbReference type="RefSeq" id="WP_215121520.1">
    <property type="nucleotide sequence ID" value="NZ_CP075896.1"/>
</dbReference>
<dbReference type="SMART" id="SM00320">
    <property type="entry name" value="WD40"/>
    <property type="match status" value="13"/>
</dbReference>
<feature type="compositionally biased region" description="Low complexity" evidence="4">
    <location>
        <begin position="1108"/>
        <end position="1120"/>
    </location>
</feature>
<dbReference type="InterPro" id="IPR011600">
    <property type="entry name" value="Pept_C14_caspase"/>
</dbReference>
<evidence type="ECO:0000259" key="6">
    <source>
        <dbReference type="Pfam" id="PF13191"/>
    </source>
</evidence>
<feature type="repeat" description="WD" evidence="3">
    <location>
        <begin position="808"/>
        <end position="829"/>
    </location>
</feature>
<dbReference type="Gene3D" id="3.40.50.1460">
    <property type="match status" value="1"/>
</dbReference>
<name>A0ABX8FXB6_9ACTN</name>
<feature type="repeat" description="WD" evidence="3">
    <location>
        <begin position="830"/>
        <end position="873"/>
    </location>
</feature>
<dbReference type="PROSITE" id="PS50294">
    <property type="entry name" value="WD_REPEATS_REGION"/>
    <property type="match status" value="2"/>
</dbReference>
<reference evidence="8" key="1">
    <citation type="submission" date="2021-05" db="EMBL/GenBank/DDBJ databases">
        <title>Direct Submission.</title>
        <authorList>
            <person name="Li K."/>
            <person name="Gao J."/>
        </authorList>
    </citation>
    <scope>NUCLEOTIDE SEQUENCE [LARGE SCALE GENOMIC DNA]</scope>
    <source>
        <strain evidence="8">MG62</strain>
    </source>
</reference>
<feature type="repeat" description="WD" evidence="3">
    <location>
        <begin position="1029"/>
        <end position="1050"/>
    </location>
</feature>
<feature type="region of interest" description="Disordered" evidence="4">
    <location>
        <begin position="1097"/>
        <end position="1121"/>
    </location>
</feature>
<dbReference type="InterPro" id="IPR015943">
    <property type="entry name" value="WD40/YVTN_repeat-like_dom_sf"/>
</dbReference>
<dbReference type="PANTHER" id="PTHR22847">
    <property type="entry name" value="WD40 REPEAT PROTEIN"/>
    <property type="match status" value="1"/>
</dbReference>
<dbReference type="InterPro" id="IPR011047">
    <property type="entry name" value="Quinoprotein_ADH-like_sf"/>
</dbReference>
<feature type="repeat" description="WD" evidence="3">
    <location>
        <begin position="1213"/>
        <end position="1256"/>
    </location>
</feature>
<dbReference type="PROSITE" id="PS00678">
    <property type="entry name" value="WD_REPEATS_1"/>
    <property type="match status" value="7"/>
</dbReference>
<keyword evidence="8" id="KW-1185">Reference proteome</keyword>
<dbReference type="SUPFAM" id="SSF50998">
    <property type="entry name" value="Quinoprotein alcohol dehydrogenase-like"/>
    <property type="match status" value="1"/>
</dbReference>
<dbReference type="CDD" id="cd00200">
    <property type="entry name" value="WD40"/>
    <property type="match status" value="2"/>
</dbReference>
<dbReference type="Pfam" id="PF00400">
    <property type="entry name" value="WD40"/>
    <property type="match status" value="5"/>
</dbReference>
<dbReference type="InterPro" id="IPR036322">
    <property type="entry name" value="WD40_repeat_dom_sf"/>
</dbReference>
<evidence type="ECO:0000256" key="2">
    <source>
        <dbReference type="ARBA" id="ARBA00022737"/>
    </source>
</evidence>
<feature type="repeat" description="WD" evidence="3">
    <location>
        <begin position="1051"/>
        <end position="1094"/>
    </location>
</feature>
<dbReference type="InterPro" id="IPR001680">
    <property type="entry name" value="WD40_rpt"/>
</dbReference>
<gene>
    <name evidence="7" type="ORF">KJK29_25905</name>
</gene>
<feature type="compositionally biased region" description="Acidic residues" evidence="4">
    <location>
        <begin position="1098"/>
        <end position="1107"/>
    </location>
</feature>
<keyword evidence="1 3" id="KW-0853">WD repeat</keyword>
<feature type="domain" description="Peptidase C14 caspase" evidence="5">
    <location>
        <begin position="31"/>
        <end position="225"/>
    </location>
</feature>
<keyword evidence="2" id="KW-0677">Repeat</keyword>
<dbReference type="Pfam" id="PF13191">
    <property type="entry name" value="AAA_16"/>
    <property type="match status" value="1"/>
</dbReference>
<evidence type="ECO:0000313" key="8">
    <source>
        <dbReference type="Proteomes" id="UP000679629"/>
    </source>
</evidence>
<evidence type="ECO:0000256" key="1">
    <source>
        <dbReference type="ARBA" id="ARBA00022574"/>
    </source>
</evidence>
<feature type="repeat" description="WD" evidence="3">
    <location>
        <begin position="896"/>
        <end position="917"/>
    </location>
</feature>
<dbReference type="Proteomes" id="UP000679629">
    <property type="component" value="Chromosome"/>
</dbReference>
<feature type="repeat" description="WD" evidence="3">
    <location>
        <begin position="1301"/>
        <end position="1344"/>
    </location>
</feature>
<proteinExistence type="predicted"/>
<accession>A0ABX8FXB6</accession>
<dbReference type="SUPFAM" id="SSF52129">
    <property type="entry name" value="Caspase-like"/>
    <property type="match status" value="1"/>
</dbReference>
<dbReference type="InterPro" id="IPR027417">
    <property type="entry name" value="P-loop_NTPase"/>
</dbReference>
<organism evidence="7 8">
    <name type="scientific">Streptomyces koelreuteriae</name>
    <dbReference type="NCBI Taxonomy" id="2838015"/>
    <lineage>
        <taxon>Bacteria</taxon>
        <taxon>Bacillati</taxon>
        <taxon>Actinomycetota</taxon>
        <taxon>Actinomycetes</taxon>
        <taxon>Kitasatosporales</taxon>
        <taxon>Streptomycetaceae</taxon>
        <taxon>Streptomyces</taxon>
    </lineage>
</organism>
<dbReference type="InterPro" id="IPR041664">
    <property type="entry name" value="AAA_16"/>
</dbReference>
<dbReference type="PROSITE" id="PS50082">
    <property type="entry name" value="WD_REPEATS_2"/>
    <property type="match status" value="7"/>
</dbReference>
<dbReference type="InterPro" id="IPR020472">
    <property type="entry name" value="WD40_PAC1"/>
</dbReference>
<dbReference type="Gene3D" id="2.130.10.10">
    <property type="entry name" value="YVTN repeat-like/Quinoprotein amine dehydrogenase"/>
    <property type="match status" value="4"/>
</dbReference>
<dbReference type="InterPro" id="IPR019775">
    <property type="entry name" value="WD40_repeat_CS"/>
</dbReference>
<dbReference type="SUPFAM" id="SSF50978">
    <property type="entry name" value="WD40 repeat-like"/>
    <property type="match status" value="1"/>
</dbReference>
<dbReference type="PANTHER" id="PTHR22847:SF637">
    <property type="entry name" value="WD REPEAT DOMAIN 5B"/>
    <property type="match status" value="1"/>
</dbReference>
<dbReference type="InterPro" id="IPR029030">
    <property type="entry name" value="Caspase-like_dom_sf"/>
</dbReference>
<sequence length="1427" mass="152305">MNPNDPPGTPKPRRLLIATAVAHLPRSPAGDRPGLVSARQKIIDLFTTRLGYTHVSDLGLDPDRNALLDQLERFATAPDRRPDDIVAVYLAGHGQLLGSSPRRHMFFPADCDLARPKQALPTSQIASVLLDDTDIKQLLFLLDTCHAGQGTGDAVAAAVESLRRSPDNDTAGIAFVASAQPAQSALVEAFPELLTAAVDSLATAGEKPEHLSLGSLVAHMNANIKRPPTQSIEWHAAKMLGDVPAFFPNPRRHSRTFEADLAMQQAIEWQAQAVRRETELARRMLVRAKASFGDEGGWWFTGRRRTLTELTDWLRDPDVLRPAVVVTGGPGSGKTAVLGLIAALTNTERHHSVPVHLLELPERAVPRPGSVDVVIYAQALTDEDILNGLAAAARVRAPTVGTLLDALAARDRPFTAIIDALDEAASPDTLTTQLIQPLIRFSNGNLRLLLGTRPHLLRHLQTDVEIVDLDNDTYADRAALTAYARRGLTESQPDSPYATAPPSLVIQVARAVADAAFPSFLVARIVSGTLAVQDVLADPQDPEWSRALPRTADSAMAQDLDERLGPEAERARDLLRPLAYAEGQGLPWEDVWGALASRLSGHSYNDEDLLWLQRSTGRYVVEATESGHSAYRLYHQALAEHLRRDADAREAQRAYVEVLTRLVPRSPYRTLDWPRAHPYTLSHLATHASISGELDELMADPEFLVHAEPTPLLPALERLTTESALRLADLYRTSAGDHRRASPQIRRELLAIDALRFKDRDLARRLSRSTAWRPVWATDSQITRDSQERTGAVNGVACGEADGAPVAVSGGTDGLVRVWDLRTGELRSVLSGHQGAINAVACTHVEGTSVALTGGDDYTVRVWDLSTGESLAVLSGQGGAVNGLACTTVNRVPVAVVGGGDAAVRLWDLTTGDQLASLVGHPGAVNGVTCATVDDVPHAVSVGADGSVRMWDLQDRVERSVFHGHTSWVWAVSSTRVDGVPVAVSGGGGDGHLCVWDLDRRAELSTLSGDTGWVNGVACVIADGRPLAVVGGGDYTVRVWDLASGTPSAVLEGHAGAVNAVAAAVIDGVPMAVTGGADGSVQVWDVRAGTQRWVREQDADEAEEAVPVEDPGPGSTSSSGGFRGHTGWLWSVAHAVVDGSSVALTVGGDGDGAVRMWDARSGAQKAVLTGHTGAVNAVACAMIDGAPAAVVGGGGDYALHLWDLTDRRHETALHGHEDWIWGLDTTTAEGRPIAVTGDASGVIRAWDLRSREQLVSATAHSGVVNAVVCTRLDGRHVCVTVGDDGLLCTWDLFTGRRLSSLQAHSGVARGVACTRVDDRELAVTVGDDGAMRVWDLRTSEEVSVFAGHTGVVNAVVARRVDGVPVAVTVGDDYTVRAWDLRRRAALLCWATPYPARAVSLTKDGDFVVGTGHEVLAFELGTSLFARR</sequence>
<dbReference type="SUPFAM" id="SSF52540">
    <property type="entry name" value="P-loop containing nucleoside triphosphate hydrolases"/>
    <property type="match status" value="1"/>
</dbReference>
<evidence type="ECO:0000259" key="5">
    <source>
        <dbReference type="Pfam" id="PF00656"/>
    </source>
</evidence>
<dbReference type="Pfam" id="PF00656">
    <property type="entry name" value="Peptidase_C14"/>
    <property type="match status" value="1"/>
</dbReference>
<dbReference type="EMBL" id="CP075896">
    <property type="protein sequence ID" value="QWB25721.1"/>
    <property type="molecule type" value="Genomic_DNA"/>
</dbReference>